<evidence type="ECO:0000256" key="2">
    <source>
        <dbReference type="ARBA" id="ARBA00022692"/>
    </source>
</evidence>
<feature type="transmembrane region" description="Helical" evidence="6">
    <location>
        <begin position="50"/>
        <end position="70"/>
    </location>
</feature>
<evidence type="ECO:0000259" key="7">
    <source>
        <dbReference type="Pfam" id="PF20684"/>
    </source>
</evidence>
<dbReference type="PANTHER" id="PTHR33048">
    <property type="entry name" value="PTH11-LIKE INTEGRAL MEMBRANE PROTEIN (AFU_ORTHOLOGUE AFUA_5G11245)"/>
    <property type="match status" value="1"/>
</dbReference>
<feature type="non-terminal residue" evidence="8">
    <location>
        <position position="1"/>
    </location>
</feature>
<dbReference type="Proteomes" id="UP000799291">
    <property type="component" value="Unassembled WGS sequence"/>
</dbReference>
<evidence type="ECO:0000256" key="6">
    <source>
        <dbReference type="SAM" id="Phobius"/>
    </source>
</evidence>
<feature type="domain" description="Rhodopsin" evidence="7">
    <location>
        <begin position="34"/>
        <end position="272"/>
    </location>
</feature>
<comment type="similarity">
    <text evidence="5">Belongs to the SAT4 family.</text>
</comment>
<dbReference type="GO" id="GO:0016020">
    <property type="term" value="C:membrane"/>
    <property type="evidence" value="ECO:0007669"/>
    <property type="project" value="UniProtKB-SubCell"/>
</dbReference>
<keyword evidence="9" id="KW-1185">Reference proteome</keyword>
<proteinExistence type="inferred from homology"/>
<keyword evidence="4 6" id="KW-0472">Membrane</keyword>
<dbReference type="EMBL" id="MU005583">
    <property type="protein sequence ID" value="KAF2683650.1"/>
    <property type="molecule type" value="Genomic_DNA"/>
</dbReference>
<dbReference type="Pfam" id="PF20684">
    <property type="entry name" value="Fung_rhodopsin"/>
    <property type="match status" value="1"/>
</dbReference>
<feature type="transmembrane region" description="Helical" evidence="6">
    <location>
        <begin position="16"/>
        <end position="38"/>
    </location>
</feature>
<comment type="subcellular location">
    <subcellularLocation>
        <location evidence="1">Membrane</location>
        <topology evidence="1">Multi-pass membrane protein</topology>
    </subcellularLocation>
</comment>
<dbReference type="PANTHER" id="PTHR33048:SF96">
    <property type="entry name" value="INTEGRAL MEMBRANE PROTEIN"/>
    <property type="match status" value="1"/>
</dbReference>
<dbReference type="OrthoDB" id="4682787at2759"/>
<reference evidence="8" key="1">
    <citation type="journal article" date="2020" name="Stud. Mycol.">
        <title>101 Dothideomycetes genomes: a test case for predicting lifestyles and emergence of pathogens.</title>
        <authorList>
            <person name="Haridas S."/>
            <person name="Albert R."/>
            <person name="Binder M."/>
            <person name="Bloem J."/>
            <person name="Labutti K."/>
            <person name="Salamov A."/>
            <person name="Andreopoulos B."/>
            <person name="Baker S."/>
            <person name="Barry K."/>
            <person name="Bills G."/>
            <person name="Bluhm B."/>
            <person name="Cannon C."/>
            <person name="Castanera R."/>
            <person name="Culley D."/>
            <person name="Daum C."/>
            <person name="Ezra D."/>
            <person name="Gonzalez J."/>
            <person name="Henrissat B."/>
            <person name="Kuo A."/>
            <person name="Liang C."/>
            <person name="Lipzen A."/>
            <person name="Lutzoni F."/>
            <person name="Magnuson J."/>
            <person name="Mondo S."/>
            <person name="Nolan M."/>
            <person name="Ohm R."/>
            <person name="Pangilinan J."/>
            <person name="Park H.-J."/>
            <person name="Ramirez L."/>
            <person name="Alfaro M."/>
            <person name="Sun H."/>
            <person name="Tritt A."/>
            <person name="Yoshinaga Y."/>
            <person name="Zwiers L.-H."/>
            <person name="Turgeon B."/>
            <person name="Goodwin S."/>
            <person name="Spatafora J."/>
            <person name="Crous P."/>
            <person name="Grigoriev I."/>
        </authorList>
    </citation>
    <scope>NUCLEOTIDE SEQUENCE</scope>
    <source>
        <strain evidence="8">CBS 122367</strain>
    </source>
</reference>
<evidence type="ECO:0000313" key="9">
    <source>
        <dbReference type="Proteomes" id="UP000799291"/>
    </source>
</evidence>
<accession>A0A6G1J0E0</accession>
<sequence length="377" mass="41146">MAQLGSASEIVELGKVVFALIITLLILSWVTVGLRLWVRLRITRAPGWDDATMLFTLVLFTCYCAFILVITCSSAQSRVSSAQKIRQSLVYIQLGGVFYILTTTFLKISLGLFFLRLLTKPWQVRLFYIILGISAGYGLYYFFETIFHCGNPARLGDALLGSKKCAPAAVALTSGYIYGVINVLADWTFTLIPIAILLDSDMDRRSKISVGIVMGFAAIGSISSILRMVYLKGLLIHGSISANSVRATIWATAEPGTGIIAASVAILRPLFRQIASDVREKMSEYGSGKGSFATSFTTRQSTKHDPESVIALTSVGTTRGTDNKTKSVYSLHSEDPWDERISMERAQVGVGRMVSITVAAGDGVRPVPPPKDPPRRR</sequence>
<organism evidence="8 9">
    <name type="scientific">Lentithecium fluviatile CBS 122367</name>
    <dbReference type="NCBI Taxonomy" id="1168545"/>
    <lineage>
        <taxon>Eukaryota</taxon>
        <taxon>Fungi</taxon>
        <taxon>Dikarya</taxon>
        <taxon>Ascomycota</taxon>
        <taxon>Pezizomycotina</taxon>
        <taxon>Dothideomycetes</taxon>
        <taxon>Pleosporomycetidae</taxon>
        <taxon>Pleosporales</taxon>
        <taxon>Massarineae</taxon>
        <taxon>Lentitheciaceae</taxon>
        <taxon>Lentithecium</taxon>
    </lineage>
</organism>
<feature type="transmembrane region" description="Helical" evidence="6">
    <location>
        <begin position="210"/>
        <end position="229"/>
    </location>
</feature>
<feature type="transmembrane region" description="Helical" evidence="6">
    <location>
        <begin position="126"/>
        <end position="143"/>
    </location>
</feature>
<dbReference type="InterPro" id="IPR052337">
    <property type="entry name" value="SAT4-like"/>
</dbReference>
<feature type="transmembrane region" description="Helical" evidence="6">
    <location>
        <begin position="249"/>
        <end position="271"/>
    </location>
</feature>
<keyword evidence="3 6" id="KW-1133">Transmembrane helix</keyword>
<dbReference type="InterPro" id="IPR049326">
    <property type="entry name" value="Rhodopsin_dom_fungi"/>
</dbReference>
<feature type="transmembrane region" description="Helical" evidence="6">
    <location>
        <begin position="90"/>
        <end position="114"/>
    </location>
</feature>
<keyword evidence="2 6" id="KW-0812">Transmembrane</keyword>
<protein>
    <recommendedName>
        <fullName evidence="7">Rhodopsin domain-containing protein</fullName>
    </recommendedName>
</protein>
<evidence type="ECO:0000256" key="3">
    <source>
        <dbReference type="ARBA" id="ARBA00022989"/>
    </source>
</evidence>
<feature type="transmembrane region" description="Helical" evidence="6">
    <location>
        <begin position="176"/>
        <end position="198"/>
    </location>
</feature>
<evidence type="ECO:0000256" key="1">
    <source>
        <dbReference type="ARBA" id="ARBA00004141"/>
    </source>
</evidence>
<evidence type="ECO:0000256" key="4">
    <source>
        <dbReference type="ARBA" id="ARBA00023136"/>
    </source>
</evidence>
<gene>
    <name evidence="8" type="ORF">K458DRAFT_478057</name>
</gene>
<evidence type="ECO:0000256" key="5">
    <source>
        <dbReference type="ARBA" id="ARBA00038359"/>
    </source>
</evidence>
<name>A0A6G1J0E0_9PLEO</name>
<evidence type="ECO:0000313" key="8">
    <source>
        <dbReference type="EMBL" id="KAF2683650.1"/>
    </source>
</evidence>
<dbReference type="AlphaFoldDB" id="A0A6G1J0E0"/>